<dbReference type="Ensembl" id="ENSHHUT00000016581.1">
    <property type="protein sequence ID" value="ENSHHUP00000016020.1"/>
    <property type="gene ID" value="ENSHHUG00000009962.1"/>
</dbReference>
<dbReference type="InterPro" id="IPR051713">
    <property type="entry name" value="T-cell_Activation_Regulation"/>
</dbReference>
<evidence type="ECO:0000256" key="7">
    <source>
        <dbReference type="ARBA" id="ARBA00023157"/>
    </source>
</evidence>
<dbReference type="AlphaFoldDB" id="A0A4W5KZR8"/>
<name>A0A4W5KZR8_9TELE</name>
<dbReference type="GeneTree" id="ENSGT01120000272218"/>
<dbReference type="PROSITE" id="PS51257">
    <property type="entry name" value="PROKAR_LIPOPROTEIN"/>
    <property type="match status" value="1"/>
</dbReference>
<dbReference type="InterPro" id="IPR013106">
    <property type="entry name" value="Ig_V-set"/>
</dbReference>
<reference evidence="14" key="2">
    <citation type="submission" date="2025-08" db="UniProtKB">
        <authorList>
            <consortium name="Ensembl"/>
        </authorList>
    </citation>
    <scope>IDENTIFICATION</scope>
</reference>
<dbReference type="GO" id="GO:0031295">
    <property type="term" value="P:T cell costimulation"/>
    <property type="evidence" value="ECO:0007669"/>
    <property type="project" value="TreeGrafter"/>
</dbReference>
<keyword evidence="4 12" id="KW-0732">Signal</keyword>
<dbReference type="SMART" id="SM00406">
    <property type="entry name" value="IGv"/>
    <property type="match status" value="2"/>
</dbReference>
<dbReference type="PANTHER" id="PTHR25466">
    <property type="entry name" value="T-LYMPHOCYTE ACTIVATION ANTIGEN"/>
    <property type="match status" value="1"/>
</dbReference>
<dbReference type="GO" id="GO:0006955">
    <property type="term" value="P:immune response"/>
    <property type="evidence" value="ECO:0007669"/>
    <property type="project" value="TreeGrafter"/>
</dbReference>
<dbReference type="GO" id="GO:0009897">
    <property type="term" value="C:external side of plasma membrane"/>
    <property type="evidence" value="ECO:0007669"/>
    <property type="project" value="TreeGrafter"/>
</dbReference>
<dbReference type="InterPro" id="IPR007110">
    <property type="entry name" value="Ig-like_dom"/>
</dbReference>
<dbReference type="Proteomes" id="UP000314982">
    <property type="component" value="Unassembled WGS sequence"/>
</dbReference>
<dbReference type="SUPFAM" id="SSF48726">
    <property type="entry name" value="Immunoglobulin"/>
    <property type="match status" value="2"/>
</dbReference>
<dbReference type="GO" id="GO:0042130">
    <property type="term" value="P:negative regulation of T cell proliferation"/>
    <property type="evidence" value="ECO:0007669"/>
    <property type="project" value="TreeGrafter"/>
</dbReference>
<keyword evidence="5 11" id="KW-1133">Transmembrane helix</keyword>
<dbReference type="Pfam" id="PF07686">
    <property type="entry name" value="V-set"/>
    <property type="match status" value="2"/>
</dbReference>
<reference evidence="14" key="3">
    <citation type="submission" date="2025-09" db="UniProtKB">
        <authorList>
            <consortium name="Ensembl"/>
        </authorList>
    </citation>
    <scope>IDENTIFICATION</scope>
</reference>
<evidence type="ECO:0000256" key="1">
    <source>
        <dbReference type="ARBA" id="ARBA00004251"/>
    </source>
</evidence>
<dbReference type="InterPro" id="IPR036179">
    <property type="entry name" value="Ig-like_dom_sf"/>
</dbReference>
<keyword evidence="6 11" id="KW-0472">Membrane</keyword>
<evidence type="ECO:0000256" key="12">
    <source>
        <dbReference type="SAM" id="SignalP"/>
    </source>
</evidence>
<keyword evidence="7" id="KW-1015">Disulfide bond</keyword>
<evidence type="ECO:0000256" key="6">
    <source>
        <dbReference type="ARBA" id="ARBA00023136"/>
    </source>
</evidence>
<keyword evidence="10" id="KW-0393">Immunoglobulin domain</keyword>
<dbReference type="InterPro" id="IPR003599">
    <property type="entry name" value="Ig_sub"/>
</dbReference>
<feature type="chain" id="PRO_5021463741" description="Ig-like domain-containing protein" evidence="12">
    <location>
        <begin position="22"/>
        <end position="295"/>
    </location>
</feature>
<feature type="domain" description="Ig-like" evidence="13">
    <location>
        <begin position="20"/>
        <end position="118"/>
    </location>
</feature>
<evidence type="ECO:0000256" key="8">
    <source>
        <dbReference type="ARBA" id="ARBA00023170"/>
    </source>
</evidence>
<feature type="signal peptide" evidence="12">
    <location>
        <begin position="1"/>
        <end position="21"/>
    </location>
</feature>
<evidence type="ECO:0000256" key="2">
    <source>
        <dbReference type="ARBA" id="ARBA00022475"/>
    </source>
</evidence>
<dbReference type="STRING" id="62062.ENSHHUP00000016020"/>
<dbReference type="PANTHER" id="PTHR25466:SF14">
    <property type="entry name" value="BUTYROPHILIN SUBFAMILY 2 MEMBER A2-LIKE-RELATED"/>
    <property type="match status" value="1"/>
</dbReference>
<evidence type="ECO:0000313" key="15">
    <source>
        <dbReference type="Proteomes" id="UP000314982"/>
    </source>
</evidence>
<evidence type="ECO:0000256" key="3">
    <source>
        <dbReference type="ARBA" id="ARBA00022692"/>
    </source>
</evidence>
<comment type="subcellular location">
    <subcellularLocation>
        <location evidence="1">Cell membrane</location>
        <topology evidence="1">Single-pass type I membrane protein</topology>
    </subcellularLocation>
</comment>
<accession>A0A4W5KZR8</accession>
<dbReference type="SMART" id="SM00409">
    <property type="entry name" value="IG"/>
    <property type="match status" value="2"/>
</dbReference>
<evidence type="ECO:0000256" key="11">
    <source>
        <dbReference type="SAM" id="Phobius"/>
    </source>
</evidence>
<evidence type="ECO:0000256" key="4">
    <source>
        <dbReference type="ARBA" id="ARBA00022729"/>
    </source>
</evidence>
<dbReference type="GO" id="GO:0071222">
    <property type="term" value="P:cellular response to lipopolysaccharide"/>
    <property type="evidence" value="ECO:0007669"/>
    <property type="project" value="TreeGrafter"/>
</dbReference>
<dbReference type="GO" id="GO:0007166">
    <property type="term" value="P:cell surface receptor signaling pathway"/>
    <property type="evidence" value="ECO:0007669"/>
    <property type="project" value="TreeGrafter"/>
</dbReference>
<reference evidence="15" key="1">
    <citation type="submission" date="2018-06" db="EMBL/GenBank/DDBJ databases">
        <title>Genome assembly of Danube salmon.</title>
        <authorList>
            <person name="Macqueen D.J."/>
            <person name="Gundappa M.K."/>
        </authorList>
    </citation>
    <scope>NUCLEOTIDE SEQUENCE [LARGE SCALE GENOMIC DNA]</scope>
</reference>
<feature type="domain" description="Ig-like" evidence="13">
    <location>
        <begin position="136"/>
        <end position="220"/>
    </location>
</feature>
<sequence length="295" mass="32766">MTLLKTLWLMLFCVSTGCTLSVTNYGEEEITVYSGQSVLLPCSCTEPQAKPPSFTWTKLRDHHTPEIILTQSDLYRGRVVFNNTSPGNLSILLSDLTEDDPVWYRCQISHEFRDIKLTVKGCTLSDTQSGVVKGSQGQSVLLPCSCTEPQAKPPSFTWTKLGDHHTPEIILTQSDLYRGRVKVFNNTSPGNLSILLSDLTEDDQGWYRCGISETQMRDIKIDIQTKLFVTLYIDGTLSCPLGADTVGTSEEDPSASPHQNNTIQYILLVVLPVILIIAGVALYIYKRNKSTVCIP</sequence>
<evidence type="ECO:0000259" key="13">
    <source>
        <dbReference type="PROSITE" id="PS50835"/>
    </source>
</evidence>
<protein>
    <recommendedName>
        <fullName evidence="13">Ig-like domain-containing protein</fullName>
    </recommendedName>
</protein>
<organism evidence="14 15">
    <name type="scientific">Hucho hucho</name>
    <name type="common">huchen</name>
    <dbReference type="NCBI Taxonomy" id="62062"/>
    <lineage>
        <taxon>Eukaryota</taxon>
        <taxon>Metazoa</taxon>
        <taxon>Chordata</taxon>
        <taxon>Craniata</taxon>
        <taxon>Vertebrata</taxon>
        <taxon>Euteleostomi</taxon>
        <taxon>Actinopterygii</taxon>
        <taxon>Neopterygii</taxon>
        <taxon>Teleostei</taxon>
        <taxon>Protacanthopterygii</taxon>
        <taxon>Salmoniformes</taxon>
        <taxon>Salmonidae</taxon>
        <taxon>Salmoninae</taxon>
        <taxon>Hucho</taxon>
    </lineage>
</organism>
<keyword evidence="2" id="KW-1003">Cell membrane</keyword>
<dbReference type="Gene3D" id="2.60.40.10">
    <property type="entry name" value="Immunoglobulins"/>
    <property type="match status" value="2"/>
</dbReference>
<evidence type="ECO:0000256" key="9">
    <source>
        <dbReference type="ARBA" id="ARBA00023180"/>
    </source>
</evidence>
<keyword evidence="15" id="KW-1185">Reference proteome</keyword>
<keyword evidence="8" id="KW-0675">Receptor</keyword>
<dbReference type="GO" id="GO:0042102">
    <property type="term" value="P:positive regulation of T cell proliferation"/>
    <property type="evidence" value="ECO:0007669"/>
    <property type="project" value="TreeGrafter"/>
</dbReference>
<dbReference type="PROSITE" id="PS50835">
    <property type="entry name" value="IG_LIKE"/>
    <property type="match status" value="2"/>
</dbReference>
<evidence type="ECO:0000313" key="14">
    <source>
        <dbReference type="Ensembl" id="ENSHHUP00000016020.1"/>
    </source>
</evidence>
<evidence type="ECO:0000256" key="5">
    <source>
        <dbReference type="ARBA" id="ARBA00022989"/>
    </source>
</evidence>
<keyword evidence="3 11" id="KW-0812">Transmembrane</keyword>
<dbReference type="InterPro" id="IPR013783">
    <property type="entry name" value="Ig-like_fold"/>
</dbReference>
<keyword evidence="9" id="KW-0325">Glycoprotein</keyword>
<feature type="transmembrane region" description="Helical" evidence="11">
    <location>
        <begin position="265"/>
        <end position="285"/>
    </location>
</feature>
<evidence type="ECO:0000256" key="10">
    <source>
        <dbReference type="ARBA" id="ARBA00023319"/>
    </source>
</evidence>
<proteinExistence type="predicted"/>